<feature type="compositionally biased region" description="Basic residues" evidence="1">
    <location>
        <begin position="481"/>
        <end position="490"/>
    </location>
</feature>
<dbReference type="AlphaFoldDB" id="A0A485LQB5"/>
<feature type="compositionally biased region" description="Basic residues" evidence="1">
    <location>
        <begin position="432"/>
        <end position="444"/>
    </location>
</feature>
<feature type="compositionally biased region" description="Basic and acidic residues" evidence="1">
    <location>
        <begin position="399"/>
        <end position="409"/>
    </location>
</feature>
<feature type="region of interest" description="Disordered" evidence="1">
    <location>
        <begin position="114"/>
        <end position="278"/>
    </location>
</feature>
<feature type="compositionally biased region" description="Basic and acidic residues" evidence="1">
    <location>
        <begin position="360"/>
        <end position="374"/>
    </location>
</feature>
<feature type="compositionally biased region" description="Basic residues" evidence="1">
    <location>
        <begin position="340"/>
        <end position="350"/>
    </location>
</feature>
<protein>
    <submittedName>
        <fullName evidence="3">Aste57867_24366 protein</fullName>
    </submittedName>
</protein>
<proteinExistence type="predicted"/>
<dbReference type="EMBL" id="VJMH01007388">
    <property type="protein sequence ID" value="KAF0683600.1"/>
    <property type="molecule type" value="Genomic_DNA"/>
</dbReference>
<organism evidence="3 4">
    <name type="scientific">Aphanomyces stellatus</name>
    <dbReference type="NCBI Taxonomy" id="120398"/>
    <lineage>
        <taxon>Eukaryota</taxon>
        <taxon>Sar</taxon>
        <taxon>Stramenopiles</taxon>
        <taxon>Oomycota</taxon>
        <taxon>Saprolegniomycetes</taxon>
        <taxon>Saprolegniales</taxon>
        <taxon>Verrucalvaceae</taxon>
        <taxon>Aphanomyces</taxon>
    </lineage>
</organism>
<evidence type="ECO:0000313" key="4">
    <source>
        <dbReference type="Proteomes" id="UP000332933"/>
    </source>
</evidence>
<feature type="region of interest" description="Disordered" evidence="1">
    <location>
        <begin position="478"/>
        <end position="497"/>
    </location>
</feature>
<name>A0A485LQB5_9STRA</name>
<feature type="compositionally biased region" description="Basic and acidic residues" evidence="1">
    <location>
        <begin position="420"/>
        <end position="430"/>
    </location>
</feature>
<feature type="region of interest" description="Disordered" evidence="1">
    <location>
        <begin position="340"/>
        <end position="449"/>
    </location>
</feature>
<accession>A0A485LQB5</accession>
<gene>
    <name evidence="3" type="primary">Aste57867_24366</name>
    <name evidence="2" type="ORF">As57867_024290</name>
    <name evidence="3" type="ORF">ASTE57867_24366</name>
</gene>
<feature type="compositionally biased region" description="Basic residues" evidence="1">
    <location>
        <begin position="378"/>
        <end position="398"/>
    </location>
</feature>
<reference evidence="3 4" key="1">
    <citation type="submission" date="2019-03" db="EMBL/GenBank/DDBJ databases">
        <authorList>
            <person name="Gaulin E."/>
            <person name="Dumas B."/>
        </authorList>
    </citation>
    <scope>NUCLEOTIDE SEQUENCE [LARGE SCALE GENOMIC DNA]</scope>
    <source>
        <strain evidence="3">CBS 568.67</strain>
    </source>
</reference>
<evidence type="ECO:0000256" key="1">
    <source>
        <dbReference type="SAM" id="MobiDB-lite"/>
    </source>
</evidence>
<keyword evidence="4" id="KW-1185">Reference proteome</keyword>
<dbReference type="EMBL" id="CAADRA010007414">
    <property type="protein sequence ID" value="VFU01006.1"/>
    <property type="molecule type" value="Genomic_DNA"/>
</dbReference>
<feature type="compositionally biased region" description="Basic residues" evidence="1">
    <location>
        <begin position="222"/>
        <end position="246"/>
    </location>
</feature>
<feature type="compositionally biased region" description="Polar residues" evidence="1">
    <location>
        <begin position="114"/>
        <end position="125"/>
    </location>
</feature>
<reference evidence="2" key="2">
    <citation type="submission" date="2019-06" db="EMBL/GenBank/DDBJ databases">
        <title>Genomics analysis of Aphanomyces spp. identifies a new class of oomycete effector associated with host adaptation.</title>
        <authorList>
            <person name="Gaulin E."/>
        </authorList>
    </citation>
    <scope>NUCLEOTIDE SEQUENCE</scope>
    <source>
        <strain evidence="2">CBS 578.67</strain>
    </source>
</reference>
<sequence length="497" mass="55004">MASAIEGDDSEWISCDDGKGGTFLYNPNTCEVRQPSPPTETPLASAEGMITDERIPPTQVAVSVRIASVIDKKDDDDDDDLNDDEFLAQVQQLVAIKNNDNVASLAPVVITTQPTSSVNTPSTNIVDAINHDRPDNAPRSGPTARAPSLVSEEHNEPSLQTSNSLDSLENPPTAVHDDGDDDLKPERSRSPVSTRLSPEANDGTDDDIASTAALLDAPPPGPRRKSLKKAKHGKAKARKGRAKKPTKAPDSDNSIKLPPMVTPAKPKLKSVTPTDKKPDSVMLSWELIPAMETVELPPLGQSQVATPNPTFPEVPSDHPMLALLQVRFREKDKVQEWLHKKAQQAKKAKKAALVDQASPQKEKEERQARSDEQYHTWVAHKKKQQRREKAAARLKKKHELAERTKRLEAQEVEIQQIQQKIRDRHDDSAPKKGSHQPPRPHKKQVPSVLGILRKRQERDLADTLQRLEQVELVLAQVADRSKKKTKKRSKTTAPLVN</sequence>
<evidence type="ECO:0000313" key="2">
    <source>
        <dbReference type="EMBL" id="KAF0683600.1"/>
    </source>
</evidence>
<evidence type="ECO:0000313" key="3">
    <source>
        <dbReference type="EMBL" id="VFU01006.1"/>
    </source>
</evidence>
<dbReference type="PROSITE" id="PS00018">
    <property type="entry name" value="EF_HAND_1"/>
    <property type="match status" value="1"/>
</dbReference>
<dbReference type="InterPro" id="IPR018247">
    <property type="entry name" value="EF_Hand_1_Ca_BS"/>
</dbReference>
<dbReference type="Proteomes" id="UP000332933">
    <property type="component" value="Unassembled WGS sequence"/>
</dbReference>
<feature type="compositionally biased region" description="Polar residues" evidence="1">
    <location>
        <begin position="157"/>
        <end position="167"/>
    </location>
</feature>